<dbReference type="InterPro" id="IPR030829">
    <property type="entry name" value="SoxH-rel_PQQ_2"/>
</dbReference>
<feature type="domain" description="Metallo-beta-lactamase" evidence="2">
    <location>
        <begin position="82"/>
        <end position="265"/>
    </location>
</feature>
<dbReference type="Proteomes" id="UP000238392">
    <property type="component" value="Unassembled WGS sequence"/>
</dbReference>
<dbReference type="EMBL" id="PVTQ01000002">
    <property type="protein sequence ID" value="PRY92559.1"/>
    <property type="molecule type" value="Genomic_DNA"/>
</dbReference>
<dbReference type="PANTHER" id="PTHR42951">
    <property type="entry name" value="METALLO-BETA-LACTAMASE DOMAIN-CONTAINING"/>
    <property type="match status" value="1"/>
</dbReference>
<evidence type="ECO:0000313" key="3">
    <source>
        <dbReference type="EMBL" id="PRY92559.1"/>
    </source>
</evidence>
<dbReference type="InterPro" id="IPR050855">
    <property type="entry name" value="NDM-1-like"/>
</dbReference>
<protein>
    <submittedName>
        <fullName evidence="3">Quinoprotein relay system zinc metallohydrolase 2</fullName>
    </submittedName>
</protein>
<organism evidence="3 4">
    <name type="scientific">Donghicola tyrosinivorans</name>
    <dbReference type="NCBI Taxonomy" id="1652492"/>
    <lineage>
        <taxon>Bacteria</taxon>
        <taxon>Pseudomonadati</taxon>
        <taxon>Pseudomonadota</taxon>
        <taxon>Alphaproteobacteria</taxon>
        <taxon>Rhodobacterales</taxon>
        <taxon>Roseobacteraceae</taxon>
        <taxon>Donghicola</taxon>
    </lineage>
</organism>
<dbReference type="NCBIfam" id="TIGR04559">
    <property type="entry name" value="SoxH_rel_PQQ_2"/>
    <property type="match status" value="1"/>
</dbReference>
<evidence type="ECO:0000259" key="2">
    <source>
        <dbReference type="SMART" id="SM00849"/>
    </source>
</evidence>
<dbReference type="SUPFAM" id="SSF56281">
    <property type="entry name" value="Metallo-hydrolase/oxidoreductase"/>
    <property type="match status" value="1"/>
</dbReference>
<proteinExistence type="inferred from homology"/>
<sequence>MFEALAMVCLESTCHEVLAPGYEAATLAECEAALIARMPEGVTAARCAASGPALEVEEVAPGVFAHIGAIEEPDPRNGGDVANLGFVIGDQSVAVIDAGTTRHVAEGLWRAIRQHTDLPVSHLVLTHMHPDHVLGAPLFAEAGAQVVGHENLPRALADRQEGYLLRLGQEIGAAGFEGSGIAPVDQGITGPVTVDLGGRSLTLTPWPLAHTGTDVTVQDSASGVFFAGDLLFEQHCPSLDGSVKGWRAVLDQLQQITASAVVPGHGRVLRPWPQEVAIASYLEALQTETRAALDQGLRLSDAVAIVAQEASSHWDLCSTYTPRNVTITYTELEWD</sequence>
<gene>
    <name evidence="3" type="ORF">CLV74_102477</name>
</gene>
<dbReference type="InterPro" id="IPR036866">
    <property type="entry name" value="RibonucZ/Hydroxyglut_hydro"/>
</dbReference>
<dbReference type="SMART" id="SM00849">
    <property type="entry name" value="Lactamase_B"/>
    <property type="match status" value="1"/>
</dbReference>
<evidence type="ECO:0000256" key="1">
    <source>
        <dbReference type="ARBA" id="ARBA00005250"/>
    </source>
</evidence>
<dbReference type="GO" id="GO:0017001">
    <property type="term" value="P:antibiotic catabolic process"/>
    <property type="evidence" value="ECO:0007669"/>
    <property type="project" value="UniProtKB-ARBA"/>
</dbReference>
<keyword evidence="4" id="KW-1185">Reference proteome</keyword>
<comment type="caution">
    <text evidence="3">The sequence shown here is derived from an EMBL/GenBank/DDBJ whole genome shotgun (WGS) entry which is preliminary data.</text>
</comment>
<comment type="similarity">
    <text evidence="1">Belongs to the metallo-beta-lactamase superfamily. Class-B beta-lactamase family.</text>
</comment>
<dbReference type="Gene3D" id="3.60.15.10">
    <property type="entry name" value="Ribonuclease Z/Hydroxyacylglutathione hydrolase-like"/>
    <property type="match status" value="1"/>
</dbReference>
<dbReference type="GO" id="GO:0016787">
    <property type="term" value="F:hydrolase activity"/>
    <property type="evidence" value="ECO:0007669"/>
    <property type="project" value="UniProtKB-KW"/>
</dbReference>
<keyword evidence="3" id="KW-0378">Hydrolase</keyword>
<accession>A0A2T0X0T5</accession>
<reference evidence="3 4" key="1">
    <citation type="submission" date="2018-03" db="EMBL/GenBank/DDBJ databases">
        <title>Genomic Encyclopedia of Archaeal and Bacterial Type Strains, Phase II (KMG-II): from individual species to whole genera.</title>
        <authorList>
            <person name="Goeker M."/>
        </authorList>
    </citation>
    <scope>NUCLEOTIDE SEQUENCE [LARGE SCALE GENOMIC DNA]</scope>
    <source>
        <strain evidence="3 4">DSM 100212</strain>
    </source>
</reference>
<dbReference type="RefSeq" id="WP_106263068.1">
    <property type="nucleotide sequence ID" value="NZ_PVTQ01000002.1"/>
</dbReference>
<evidence type="ECO:0000313" key="4">
    <source>
        <dbReference type="Proteomes" id="UP000238392"/>
    </source>
</evidence>
<dbReference type="Pfam" id="PF00753">
    <property type="entry name" value="Lactamase_B"/>
    <property type="match status" value="1"/>
</dbReference>
<dbReference type="CDD" id="cd16282">
    <property type="entry name" value="metallo-hydrolase-like_MBL-fold"/>
    <property type="match status" value="1"/>
</dbReference>
<dbReference type="OrthoDB" id="420651at2"/>
<dbReference type="PANTHER" id="PTHR42951:SF4">
    <property type="entry name" value="ACYL-COENZYME A THIOESTERASE MBLAC2"/>
    <property type="match status" value="1"/>
</dbReference>
<dbReference type="AlphaFoldDB" id="A0A2T0X0T5"/>
<dbReference type="InterPro" id="IPR001279">
    <property type="entry name" value="Metallo-B-lactamas"/>
</dbReference>
<name>A0A2T0X0T5_9RHOB</name>